<comment type="similarity">
    <text evidence="4 13">In the N-terminal section; belongs to the cytidine and deoxycytidylate deaminase family.</text>
</comment>
<gene>
    <name evidence="18" type="primary">ribD</name>
    <name evidence="18" type="ORF">NLF92_08410</name>
</gene>
<keyword evidence="7 13" id="KW-0479">Metal-binding</keyword>
<dbReference type="GO" id="GO:0008270">
    <property type="term" value="F:zinc ion binding"/>
    <property type="evidence" value="ECO:0007669"/>
    <property type="project" value="InterPro"/>
</dbReference>
<dbReference type="PANTHER" id="PTHR38011">
    <property type="entry name" value="DIHYDROFOLATE REDUCTASE FAMILY PROTEIN (AFU_ORTHOLOGUE AFUA_8G06820)"/>
    <property type="match status" value="1"/>
</dbReference>
<dbReference type="Proteomes" id="UP001165413">
    <property type="component" value="Unassembled WGS sequence"/>
</dbReference>
<evidence type="ECO:0000256" key="14">
    <source>
        <dbReference type="PIRSR" id="PIRSR006769-1"/>
    </source>
</evidence>
<dbReference type="SUPFAM" id="SSF53927">
    <property type="entry name" value="Cytidine deaminase-like"/>
    <property type="match status" value="1"/>
</dbReference>
<dbReference type="GO" id="GO:0009231">
    <property type="term" value="P:riboflavin biosynthetic process"/>
    <property type="evidence" value="ECO:0007669"/>
    <property type="project" value="UniProtKB-KW"/>
</dbReference>
<comment type="similarity">
    <text evidence="5 13">In the C-terminal section; belongs to the HTP reductase family.</text>
</comment>
<comment type="caution">
    <text evidence="18">The sequence shown here is derived from an EMBL/GenBank/DDBJ whole genome shotgun (WGS) entry which is preliminary data.</text>
</comment>
<evidence type="ECO:0000256" key="1">
    <source>
        <dbReference type="ARBA" id="ARBA00002151"/>
    </source>
</evidence>
<comment type="pathway">
    <text evidence="3 13">Cofactor biosynthesis; riboflavin biosynthesis; 5-amino-6-(D-ribitylamino)uracil from GTP: step 3/4.</text>
</comment>
<feature type="binding site" evidence="16">
    <location>
        <position position="54"/>
    </location>
    <ligand>
        <name>Zn(2+)</name>
        <dbReference type="ChEBI" id="CHEBI:29105"/>
        <note>catalytic</note>
    </ligand>
</feature>
<feature type="binding site" evidence="15">
    <location>
        <position position="203"/>
    </location>
    <ligand>
        <name>substrate</name>
    </ligand>
</feature>
<keyword evidence="6 13" id="KW-0686">Riboflavin biosynthesis</keyword>
<dbReference type="EMBL" id="JANATA010000013">
    <property type="protein sequence ID" value="MCP3428967.1"/>
    <property type="molecule type" value="Genomic_DNA"/>
</dbReference>
<keyword evidence="8 13" id="KW-0378">Hydrolase</keyword>
<evidence type="ECO:0000256" key="16">
    <source>
        <dbReference type="PIRSR" id="PIRSR006769-3"/>
    </source>
</evidence>
<accession>A0AA41WYQ9</accession>
<dbReference type="EC" id="3.5.4.26" evidence="13"/>
<dbReference type="Pfam" id="PF00383">
    <property type="entry name" value="dCMP_cyt_deam_1"/>
    <property type="match status" value="1"/>
</dbReference>
<evidence type="ECO:0000256" key="6">
    <source>
        <dbReference type="ARBA" id="ARBA00022619"/>
    </source>
</evidence>
<evidence type="ECO:0000256" key="8">
    <source>
        <dbReference type="ARBA" id="ARBA00022801"/>
    </source>
</evidence>
<evidence type="ECO:0000256" key="12">
    <source>
        <dbReference type="ARBA" id="ARBA00023268"/>
    </source>
</evidence>
<dbReference type="Gene3D" id="3.40.140.10">
    <property type="entry name" value="Cytidine Deaminase, domain 2"/>
    <property type="match status" value="1"/>
</dbReference>
<dbReference type="GO" id="GO:0008835">
    <property type="term" value="F:diaminohydroxyphosphoribosylaminopyrimidine deaminase activity"/>
    <property type="evidence" value="ECO:0007669"/>
    <property type="project" value="UniProtKB-EC"/>
</dbReference>
<dbReference type="PROSITE" id="PS51747">
    <property type="entry name" value="CYT_DCMP_DEAMINASES_2"/>
    <property type="match status" value="1"/>
</dbReference>
<feature type="binding site" evidence="16">
    <location>
        <position position="91"/>
    </location>
    <ligand>
        <name>Zn(2+)</name>
        <dbReference type="ChEBI" id="CHEBI:29105"/>
        <note>catalytic</note>
    </ligand>
</feature>
<comment type="catalytic activity">
    <reaction evidence="13">
        <text>2,5-diamino-6-hydroxy-4-(5-phosphoribosylamino)-pyrimidine + H2O + H(+) = 5-amino-6-(5-phospho-D-ribosylamino)uracil + NH4(+)</text>
        <dbReference type="Rhea" id="RHEA:21868"/>
        <dbReference type="ChEBI" id="CHEBI:15377"/>
        <dbReference type="ChEBI" id="CHEBI:15378"/>
        <dbReference type="ChEBI" id="CHEBI:28938"/>
        <dbReference type="ChEBI" id="CHEBI:58453"/>
        <dbReference type="ChEBI" id="CHEBI:58614"/>
        <dbReference type="EC" id="3.5.4.26"/>
    </reaction>
</comment>
<evidence type="ECO:0000256" key="11">
    <source>
        <dbReference type="ARBA" id="ARBA00023002"/>
    </source>
</evidence>
<reference evidence="18" key="1">
    <citation type="submission" date="2022-07" db="EMBL/GenBank/DDBJ databases">
        <title>Characterization of the Novel Bacterium Alteromonas immobilis LMIT006 and Alteromonas gregis LMIT007.</title>
        <authorList>
            <person name="Lin X."/>
        </authorList>
    </citation>
    <scope>NUCLEOTIDE SEQUENCE</scope>
    <source>
        <strain evidence="18">LMIT007</strain>
    </source>
</reference>
<feature type="binding site" evidence="15">
    <location>
        <position position="175"/>
    </location>
    <ligand>
        <name>substrate</name>
    </ligand>
</feature>
<evidence type="ECO:0000313" key="18">
    <source>
        <dbReference type="EMBL" id="MCP3428967.1"/>
    </source>
</evidence>
<evidence type="ECO:0000313" key="19">
    <source>
        <dbReference type="Proteomes" id="UP001165413"/>
    </source>
</evidence>
<dbReference type="Pfam" id="PF01872">
    <property type="entry name" value="RibD_C"/>
    <property type="match status" value="1"/>
</dbReference>
<feature type="binding site" evidence="15">
    <location>
        <position position="207"/>
    </location>
    <ligand>
        <name>NADP(+)</name>
        <dbReference type="ChEBI" id="CHEBI:58349"/>
    </ligand>
</feature>
<dbReference type="PROSITE" id="PS00903">
    <property type="entry name" value="CYT_DCMP_DEAMINASES_1"/>
    <property type="match status" value="1"/>
</dbReference>
<feature type="binding site" evidence="15">
    <location>
        <position position="245"/>
    </location>
    <ligand>
        <name>NADP(+)</name>
        <dbReference type="ChEBI" id="CHEBI:58349"/>
    </ligand>
</feature>
<evidence type="ECO:0000259" key="17">
    <source>
        <dbReference type="PROSITE" id="PS51747"/>
    </source>
</evidence>
<evidence type="ECO:0000256" key="15">
    <source>
        <dbReference type="PIRSR" id="PIRSR006769-2"/>
    </source>
</evidence>
<evidence type="ECO:0000256" key="10">
    <source>
        <dbReference type="ARBA" id="ARBA00022857"/>
    </source>
</evidence>
<feature type="binding site" evidence="15">
    <location>
        <position position="177"/>
    </location>
    <ligand>
        <name>NADP(+)</name>
        <dbReference type="ChEBI" id="CHEBI:58349"/>
    </ligand>
</feature>
<evidence type="ECO:0000256" key="4">
    <source>
        <dbReference type="ARBA" id="ARBA00005259"/>
    </source>
</evidence>
<evidence type="ECO:0000256" key="3">
    <source>
        <dbReference type="ARBA" id="ARBA00004910"/>
    </source>
</evidence>
<dbReference type="PIRSF" id="PIRSF006769">
    <property type="entry name" value="RibD"/>
    <property type="match status" value="1"/>
</dbReference>
<keyword evidence="11 13" id="KW-0560">Oxidoreductase</keyword>
<feature type="domain" description="CMP/dCMP-type deaminase" evidence="17">
    <location>
        <begin position="5"/>
        <end position="130"/>
    </location>
</feature>
<dbReference type="EC" id="1.1.1.193" evidence="13"/>
<feature type="active site" description="Proton donor" evidence="14">
    <location>
        <position position="56"/>
    </location>
</feature>
<keyword evidence="12" id="KW-0511">Multifunctional enzyme</keyword>
<comment type="pathway">
    <text evidence="2 13">Cofactor biosynthesis; riboflavin biosynthesis; 5-amino-6-(D-ribitylamino)uracil from GTP: step 2/4.</text>
</comment>
<dbReference type="InterPro" id="IPR002734">
    <property type="entry name" value="RibDG_C"/>
</dbReference>
<dbReference type="NCBIfam" id="TIGR00326">
    <property type="entry name" value="eubact_ribD"/>
    <property type="match status" value="1"/>
</dbReference>
<feature type="binding site" evidence="15">
    <location>
        <position position="309"/>
    </location>
    <ligand>
        <name>substrate</name>
    </ligand>
</feature>
<comment type="catalytic activity">
    <reaction evidence="13">
        <text>5-amino-6-(5-phospho-D-ribitylamino)uracil + NADP(+) = 5-amino-6-(5-phospho-D-ribosylamino)uracil + NADPH + H(+)</text>
        <dbReference type="Rhea" id="RHEA:17845"/>
        <dbReference type="ChEBI" id="CHEBI:15378"/>
        <dbReference type="ChEBI" id="CHEBI:57783"/>
        <dbReference type="ChEBI" id="CHEBI:58349"/>
        <dbReference type="ChEBI" id="CHEBI:58421"/>
        <dbReference type="ChEBI" id="CHEBI:58453"/>
        <dbReference type="EC" id="1.1.1.193"/>
    </reaction>
</comment>
<dbReference type="InterPro" id="IPR024072">
    <property type="entry name" value="DHFR-like_dom_sf"/>
</dbReference>
<dbReference type="CDD" id="cd01284">
    <property type="entry name" value="Riboflavin_deaminase-reductase"/>
    <property type="match status" value="1"/>
</dbReference>
<keyword evidence="19" id="KW-1185">Reference proteome</keyword>
<keyword evidence="10 13" id="KW-0521">NADP</keyword>
<feature type="binding site" evidence="15">
    <location>
        <position position="191"/>
    </location>
    <ligand>
        <name>substrate</name>
    </ligand>
</feature>
<name>A0AA41WYQ9_9ALTE</name>
<evidence type="ECO:0000256" key="9">
    <source>
        <dbReference type="ARBA" id="ARBA00022833"/>
    </source>
</evidence>
<dbReference type="InterPro" id="IPR002125">
    <property type="entry name" value="CMP_dCMP_dom"/>
</dbReference>
<evidence type="ECO:0000256" key="7">
    <source>
        <dbReference type="ARBA" id="ARBA00022723"/>
    </source>
</evidence>
<dbReference type="GO" id="GO:0050661">
    <property type="term" value="F:NADP binding"/>
    <property type="evidence" value="ECO:0007669"/>
    <property type="project" value="InterPro"/>
</dbReference>
<organism evidence="18 19">
    <name type="scientific">Opacimonas viscosa</name>
    <dbReference type="NCBI Taxonomy" id="2961944"/>
    <lineage>
        <taxon>Bacteria</taxon>
        <taxon>Pseudomonadati</taxon>
        <taxon>Pseudomonadota</taxon>
        <taxon>Gammaproteobacteria</taxon>
        <taxon>Alteromonadales</taxon>
        <taxon>Alteromonadaceae</taxon>
        <taxon>Opacimonas</taxon>
    </lineage>
</organism>
<dbReference type="RefSeq" id="WP_254100787.1">
    <property type="nucleotide sequence ID" value="NZ_JANATA010000013.1"/>
</dbReference>
<dbReference type="NCBIfam" id="TIGR00227">
    <property type="entry name" value="ribD_Cterm"/>
    <property type="match status" value="1"/>
</dbReference>
<comment type="cofactor">
    <cofactor evidence="13 16">
        <name>Zn(2+)</name>
        <dbReference type="ChEBI" id="CHEBI:29105"/>
    </cofactor>
    <text evidence="13 16">Binds 1 zinc ion.</text>
</comment>
<dbReference type="InterPro" id="IPR011549">
    <property type="entry name" value="RibD_C"/>
</dbReference>
<dbReference type="SUPFAM" id="SSF53597">
    <property type="entry name" value="Dihydrofolate reductase-like"/>
    <property type="match status" value="1"/>
</dbReference>
<feature type="binding site" evidence="16">
    <location>
        <position position="82"/>
    </location>
    <ligand>
        <name>Zn(2+)</name>
        <dbReference type="ChEBI" id="CHEBI:29105"/>
        <note>catalytic</note>
    </ligand>
</feature>
<dbReference type="InterPro" id="IPR016193">
    <property type="entry name" value="Cytidine_deaminase-like"/>
</dbReference>
<dbReference type="InterPro" id="IPR050765">
    <property type="entry name" value="Riboflavin_Biosynth_HTPR"/>
</dbReference>
<feature type="binding site" evidence="15">
    <location>
        <position position="214"/>
    </location>
    <ligand>
        <name>substrate</name>
    </ligand>
</feature>
<sequence>MSFSPADYSFMAQALKLAERGRYTARPNPMVGCVLVKDAQVIGSGWHQQAGQPHAEINALTAAATAGHDVTGATAYVTLEPCSHQGRTGPCADALIHAKVAKVIVAMQDPFAAVSGAGIARLQNAGITVEIGCLEAAATHLNRHFLYRATEHRPWVTVKLGMSLDGKIALENGHSQWITSAAARRDVQAYRAQYDAILTGADTVLADDPSMNVRSAELPQHVLQTLAQQNTDITLKQPACFIVDSKQRLSTHAKIMRSTSTVFGVNTVPSDSYGLAHFQQVSQSATGQCDLEQVLDWIARIPANAVWVEAGPQLVGALLDANLVNELIIYQAPIILGANAQSAFGIKTLDSLTQSIQLSTQSVTTVGTDIKHVLLVQKDRTH</sequence>
<dbReference type="InterPro" id="IPR016192">
    <property type="entry name" value="APOBEC/CMP_deaminase_Zn-bd"/>
</dbReference>
<evidence type="ECO:0000256" key="2">
    <source>
        <dbReference type="ARBA" id="ARBA00004882"/>
    </source>
</evidence>
<dbReference type="FunFam" id="3.40.140.10:FF:000025">
    <property type="entry name" value="Riboflavin biosynthesis protein RibD"/>
    <property type="match status" value="1"/>
</dbReference>
<dbReference type="PANTHER" id="PTHR38011:SF7">
    <property type="entry name" value="2,5-DIAMINO-6-RIBOSYLAMINO-4(3H)-PYRIMIDINONE 5'-PHOSPHATE REDUCTASE"/>
    <property type="match status" value="1"/>
</dbReference>
<protein>
    <recommendedName>
        <fullName evidence="13">Riboflavin biosynthesis protein RibD</fullName>
    </recommendedName>
    <domain>
        <recommendedName>
            <fullName evidence="13">Diaminohydroxyphosphoribosylaminopyrimidine deaminase</fullName>
            <shortName evidence="13">DRAP deaminase</shortName>
            <ecNumber evidence="13">3.5.4.26</ecNumber>
        </recommendedName>
        <alternativeName>
            <fullName evidence="13">Riboflavin-specific deaminase</fullName>
        </alternativeName>
    </domain>
    <domain>
        <recommendedName>
            <fullName evidence="13">5-amino-6-(5-phosphoribosylamino)uracil reductase</fullName>
            <ecNumber evidence="13">1.1.1.193</ecNumber>
        </recommendedName>
        <alternativeName>
            <fullName evidence="13">HTP reductase</fullName>
        </alternativeName>
    </domain>
</protein>
<dbReference type="Gene3D" id="3.40.430.10">
    <property type="entry name" value="Dihydrofolate Reductase, subunit A"/>
    <property type="match status" value="1"/>
</dbReference>
<dbReference type="InterPro" id="IPR004794">
    <property type="entry name" value="Eubact_RibD"/>
</dbReference>
<feature type="binding site" evidence="15">
    <location>
        <begin position="311"/>
        <end position="317"/>
    </location>
    <ligand>
        <name>NADP(+)</name>
        <dbReference type="ChEBI" id="CHEBI:58349"/>
    </ligand>
</feature>
<dbReference type="AlphaFoldDB" id="A0AA41WYQ9"/>
<evidence type="ECO:0000256" key="13">
    <source>
        <dbReference type="PIRNR" id="PIRNR006769"/>
    </source>
</evidence>
<comment type="function">
    <text evidence="1 13">Converts 2,5-diamino-6-(ribosylamino)-4(3h)-pyrimidinone 5'-phosphate into 5-amino-6-(ribosylamino)-2,4(1h,3h)-pyrimidinedione 5'-phosphate.</text>
</comment>
<evidence type="ECO:0000256" key="5">
    <source>
        <dbReference type="ARBA" id="ARBA00007417"/>
    </source>
</evidence>
<feature type="binding site" evidence="15">
    <location>
        <position position="161"/>
    </location>
    <ligand>
        <name>NADP(+)</name>
        <dbReference type="ChEBI" id="CHEBI:58349"/>
    </ligand>
</feature>
<proteinExistence type="inferred from homology"/>
<dbReference type="GO" id="GO:0008703">
    <property type="term" value="F:5-amino-6-(5-phosphoribosylamino)uracil reductase activity"/>
    <property type="evidence" value="ECO:0007669"/>
    <property type="project" value="UniProtKB-EC"/>
</dbReference>
<keyword evidence="9 13" id="KW-0862">Zinc</keyword>